<proteinExistence type="inferred from homology"/>
<dbReference type="Pfam" id="PF01464">
    <property type="entry name" value="SLT"/>
    <property type="match status" value="1"/>
</dbReference>
<evidence type="ECO:0000256" key="1">
    <source>
        <dbReference type="ARBA" id="ARBA00007734"/>
    </source>
</evidence>
<dbReference type="Gene3D" id="1.10.530.10">
    <property type="match status" value="1"/>
</dbReference>
<dbReference type="EMBL" id="FWPT01000010">
    <property type="protein sequence ID" value="SMA50118.1"/>
    <property type="molecule type" value="Genomic_DNA"/>
</dbReference>
<dbReference type="PANTHER" id="PTHR37423:SF2">
    <property type="entry name" value="MEMBRANE-BOUND LYTIC MUREIN TRANSGLYCOSYLASE C"/>
    <property type="match status" value="1"/>
</dbReference>
<comment type="similarity">
    <text evidence="1">Belongs to the transglycosylase Slt family.</text>
</comment>
<evidence type="ECO:0000313" key="3">
    <source>
        <dbReference type="EMBL" id="SMA50118.1"/>
    </source>
</evidence>
<gene>
    <name evidence="3" type="ORF">EHSB41UT_03909</name>
</gene>
<keyword evidence="4" id="KW-1185">Reference proteome</keyword>
<feature type="domain" description="Transglycosylase SLT" evidence="2">
    <location>
        <begin position="49"/>
        <end position="144"/>
    </location>
</feature>
<dbReference type="InterPro" id="IPR023346">
    <property type="entry name" value="Lysozyme-like_dom_sf"/>
</dbReference>
<dbReference type="Proteomes" id="UP000196573">
    <property type="component" value="Unassembled WGS sequence"/>
</dbReference>
<sequence>MRVYLQQAIEKADSFEDAYTAEVWLVDMSLRLAKYMEDEQERLHLLQTVHKEALRTGLQPELVLSVIHVESLFDRYAISSVGAQGLMQIMPFWRKEIGREDDNLTELETNIRYGTTILSYYLKIEKGNLSRALARYNGSLGKTWYPERVMVRWERFWTVR</sequence>
<dbReference type="SUPFAM" id="SSF53955">
    <property type="entry name" value="Lysozyme-like"/>
    <property type="match status" value="1"/>
</dbReference>
<evidence type="ECO:0000313" key="4">
    <source>
        <dbReference type="Proteomes" id="UP000196573"/>
    </source>
</evidence>
<dbReference type="PANTHER" id="PTHR37423">
    <property type="entry name" value="SOLUBLE LYTIC MUREIN TRANSGLYCOSYLASE-RELATED"/>
    <property type="match status" value="1"/>
</dbReference>
<dbReference type="OrthoDB" id="92254at2"/>
<dbReference type="RefSeq" id="WP_087112554.1">
    <property type="nucleotide sequence ID" value="NZ_CBCSCN010000005.1"/>
</dbReference>
<name>A0A1X7APU0_9GAMM</name>
<accession>A0A1X7APU0</accession>
<reference evidence="3 4" key="1">
    <citation type="submission" date="2017-03" db="EMBL/GenBank/DDBJ databases">
        <authorList>
            <person name="Afonso C.L."/>
            <person name="Miller P.J."/>
            <person name="Scott M.A."/>
            <person name="Spackman E."/>
            <person name="Goraichik I."/>
            <person name="Dimitrov K.M."/>
            <person name="Suarez D.L."/>
            <person name="Swayne D.E."/>
        </authorList>
    </citation>
    <scope>NUCLEOTIDE SEQUENCE [LARGE SCALE GENOMIC DNA]</scope>
    <source>
        <strain evidence="3">SB41UT1</strain>
    </source>
</reference>
<evidence type="ECO:0000259" key="2">
    <source>
        <dbReference type="Pfam" id="PF01464"/>
    </source>
</evidence>
<organism evidence="3 4">
    <name type="scientific">Parendozoicomonas haliclonae</name>
    <dbReference type="NCBI Taxonomy" id="1960125"/>
    <lineage>
        <taxon>Bacteria</taxon>
        <taxon>Pseudomonadati</taxon>
        <taxon>Pseudomonadota</taxon>
        <taxon>Gammaproteobacteria</taxon>
        <taxon>Oceanospirillales</taxon>
        <taxon>Endozoicomonadaceae</taxon>
        <taxon>Parendozoicomonas</taxon>
    </lineage>
</organism>
<protein>
    <submittedName>
        <fullName evidence="3">Murein transglycosylase C</fullName>
    </submittedName>
</protein>
<dbReference type="CDD" id="cd00254">
    <property type="entry name" value="LT-like"/>
    <property type="match status" value="1"/>
</dbReference>
<dbReference type="InterPro" id="IPR008258">
    <property type="entry name" value="Transglycosylase_SLT_dom_1"/>
</dbReference>
<dbReference type="AlphaFoldDB" id="A0A1X7APU0"/>